<protein>
    <submittedName>
        <fullName evidence="1">Class I SAM-dependent methyltransferase</fullName>
    </submittedName>
</protein>
<dbReference type="Proteomes" id="UP001209889">
    <property type="component" value="Unassembled WGS sequence"/>
</dbReference>
<evidence type="ECO:0000313" key="1">
    <source>
        <dbReference type="EMBL" id="MCW8678984.1"/>
    </source>
</evidence>
<accession>A0ABT3PGS9</accession>
<reference evidence="2" key="2">
    <citation type="submission" date="2023-07" db="EMBL/GenBank/DDBJ databases">
        <title>Streptococcus macedonicus and Acinetobacter baumannii: co-inhabitants of the cheese production environment.</title>
        <authorList>
            <person name="Johnson J."/>
            <person name="Curtin C."/>
            <person name="Waite-Cusic J."/>
        </authorList>
    </citation>
    <scope>NUCLEOTIDE SEQUENCE [LARGE SCALE GENOMIC DNA]</scope>
    <source>
        <strain evidence="2">E28</strain>
    </source>
</reference>
<evidence type="ECO:0000313" key="2">
    <source>
        <dbReference type="Proteomes" id="UP001209889"/>
    </source>
</evidence>
<keyword evidence="1" id="KW-0808">Transferase</keyword>
<keyword evidence="2" id="KW-1185">Reference proteome</keyword>
<feature type="non-terminal residue" evidence="1">
    <location>
        <position position="1"/>
    </location>
</feature>
<reference evidence="2" key="1">
    <citation type="submission" date="2022-11" db="EMBL/GenBank/DDBJ databases">
        <title>Streptococcus macedonicus and Acinetobacter baumannii: co-inhabitants of the cheese production environment.</title>
        <authorList>
            <person name="Johnson J."/>
            <person name="Curtin C."/>
            <person name="Waite-Cusic J."/>
        </authorList>
    </citation>
    <scope>NUCLEOTIDE SEQUENCE [LARGE SCALE GENOMIC DNA]</scope>
    <source>
        <strain evidence="2">E28</strain>
    </source>
</reference>
<dbReference type="GO" id="GO:0032259">
    <property type="term" value="P:methylation"/>
    <property type="evidence" value="ECO:0007669"/>
    <property type="project" value="UniProtKB-KW"/>
</dbReference>
<organism evidence="1 2">
    <name type="scientific">Streptococcus macedonicus</name>
    <name type="common">Streptococcus gallolyticus macedonicus</name>
    <dbReference type="NCBI Taxonomy" id="59310"/>
    <lineage>
        <taxon>Bacteria</taxon>
        <taxon>Bacillati</taxon>
        <taxon>Bacillota</taxon>
        <taxon>Bacilli</taxon>
        <taxon>Lactobacillales</taxon>
        <taxon>Streptococcaceae</taxon>
        <taxon>Streptococcus</taxon>
    </lineage>
</organism>
<comment type="caution">
    <text evidence="1">The sequence shown here is derived from an EMBL/GenBank/DDBJ whole genome shotgun (WGS) entry which is preliminary data.</text>
</comment>
<name>A0ABT3PGS9_STRMC</name>
<proteinExistence type="predicted"/>
<sequence length="20" mass="2324">GMADEMRRPMMLIVSAKKKM</sequence>
<dbReference type="GO" id="GO:0008168">
    <property type="term" value="F:methyltransferase activity"/>
    <property type="evidence" value="ECO:0007669"/>
    <property type="project" value="UniProtKB-KW"/>
</dbReference>
<dbReference type="EMBL" id="JAPHJC010000098">
    <property type="protein sequence ID" value="MCW8678984.1"/>
    <property type="molecule type" value="Genomic_DNA"/>
</dbReference>
<keyword evidence="1" id="KW-0489">Methyltransferase</keyword>
<gene>
    <name evidence="1" type="ORF">OQH01_11005</name>
</gene>